<dbReference type="AlphaFoldDB" id="A0A8K0JLX9"/>
<dbReference type="SUPFAM" id="SSF53474">
    <property type="entry name" value="alpha/beta-Hydrolases"/>
    <property type="match status" value="1"/>
</dbReference>
<dbReference type="InterPro" id="IPR029058">
    <property type="entry name" value="AB_hydrolase_fold"/>
</dbReference>
<proteinExistence type="predicted"/>
<dbReference type="PANTHER" id="PTHR37471:SF1">
    <property type="entry name" value="AB HYDROLASE-1 DOMAIN-CONTAINING PROTEIN"/>
    <property type="match status" value="1"/>
</dbReference>
<comment type="caution">
    <text evidence="3">The sequence shown here is derived from an EMBL/GenBank/DDBJ whole genome shotgun (WGS) entry which is preliminary data.</text>
</comment>
<keyword evidence="2" id="KW-1133">Transmembrane helix</keyword>
<evidence type="ECO:0008006" key="5">
    <source>
        <dbReference type="Google" id="ProtNLM"/>
    </source>
</evidence>
<dbReference type="PANTHER" id="PTHR37471">
    <property type="entry name" value="UNNAMED PRODUCT"/>
    <property type="match status" value="1"/>
</dbReference>
<feature type="region of interest" description="Disordered" evidence="1">
    <location>
        <begin position="186"/>
        <end position="267"/>
    </location>
</feature>
<evidence type="ECO:0000256" key="2">
    <source>
        <dbReference type="SAM" id="Phobius"/>
    </source>
</evidence>
<keyword evidence="2" id="KW-0812">Transmembrane</keyword>
<keyword evidence="4" id="KW-1185">Reference proteome</keyword>
<evidence type="ECO:0000256" key="1">
    <source>
        <dbReference type="SAM" id="MobiDB-lite"/>
    </source>
</evidence>
<organism evidence="3 4">
    <name type="scientific">Filobasidium floriforme</name>
    <dbReference type="NCBI Taxonomy" id="5210"/>
    <lineage>
        <taxon>Eukaryota</taxon>
        <taxon>Fungi</taxon>
        <taxon>Dikarya</taxon>
        <taxon>Basidiomycota</taxon>
        <taxon>Agaricomycotina</taxon>
        <taxon>Tremellomycetes</taxon>
        <taxon>Filobasidiales</taxon>
        <taxon>Filobasidiaceae</taxon>
        <taxon>Filobasidium</taxon>
    </lineage>
</organism>
<feature type="transmembrane region" description="Helical" evidence="2">
    <location>
        <begin position="99"/>
        <end position="125"/>
    </location>
</feature>
<feature type="compositionally biased region" description="Low complexity" evidence="1">
    <location>
        <begin position="206"/>
        <end position="226"/>
    </location>
</feature>
<dbReference type="Proteomes" id="UP000812966">
    <property type="component" value="Unassembled WGS sequence"/>
</dbReference>
<name>A0A8K0JLX9_9TREE</name>
<feature type="transmembrane region" description="Helical" evidence="2">
    <location>
        <begin position="137"/>
        <end position="154"/>
    </location>
</feature>
<protein>
    <recommendedName>
        <fullName evidence="5">Alpha/beta-hydrolase</fullName>
    </recommendedName>
</protein>
<evidence type="ECO:0000313" key="4">
    <source>
        <dbReference type="Proteomes" id="UP000812966"/>
    </source>
</evidence>
<feature type="region of interest" description="Disordered" evidence="1">
    <location>
        <begin position="1"/>
        <end position="28"/>
    </location>
</feature>
<dbReference type="OrthoDB" id="6431331at2759"/>
<sequence length="706" mass="78595">MSTAFNDGSGVPSPRSFSSDKLIHPSQHDHNPDVPLLFKPNSNLDSNLTLKPPTDVLKHQHRAYIDPYIDHLDPPEVYPLTYPSPSASSGWGGGKSWTYWPALALVGVLGGSVPVSFVYIGWCIAMWDVPGGSTGKGLLIYSVFELATTLYQAYQTYLIQRPSPPSTLTPEECLGILTRILQSGTGLSGKAFDQDEREEEEKGAMGLSTSISGSSSGSSGSGLESGPPKLRARTAKQARKDPNISLDPIPSHLRPDTPTQEEKGGYTASPLIPLETLREDDPRAIEFRERLRNWFGRVPFSSVTLSDAQNWLSWSCCGLSYAQVQQDVEKSRLIETGVQLLQARTGWKFPISGNDSAGEKRGLAEKVKLMRLTMDPVRVFPRPLWWYAALWIGDRLAMKYIYHSFGLRQYKQGQMDYLLRIPKGWTPERQLAKSDPIVFIHGLGFGLLSPENMLVVRKLCKTLSSHPILVPLQPQISQQIWDPDFLRPTPRKQFVGDLVDACRRWRFYDDQGVVSAGKIDHEYDGADERKGLNGARENGGVILLSHSNGSVGHTWLLKDVPGLTRRNALVDPVVFCSWEGDLCYNFCYRPARSGMECLLKYLVSTELGIANTIQRYFDWSANTLFPEEIPDARDPEKTLIVLGGTDIIVDAQRVRVYLKRHGLRRTMQYDPTKGHVDGLRGTSLDRLIIWLATGKSVDVPSASALA</sequence>
<evidence type="ECO:0000313" key="3">
    <source>
        <dbReference type="EMBL" id="KAG7535969.1"/>
    </source>
</evidence>
<accession>A0A8K0JLX9</accession>
<keyword evidence="2" id="KW-0472">Membrane</keyword>
<reference evidence="3" key="1">
    <citation type="submission" date="2020-04" db="EMBL/GenBank/DDBJ databases">
        <title>Analysis of mating type loci in Filobasidium floriforme.</title>
        <authorList>
            <person name="Nowrousian M."/>
        </authorList>
    </citation>
    <scope>NUCLEOTIDE SEQUENCE</scope>
    <source>
        <strain evidence="3">CBS 6242</strain>
    </source>
</reference>
<gene>
    <name evidence="3" type="ORF">FFLO_03567</name>
</gene>
<dbReference type="EMBL" id="JABELV010000066">
    <property type="protein sequence ID" value="KAG7535969.1"/>
    <property type="molecule type" value="Genomic_DNA"/>
</dbReference>